<sequence>MQLNELSDDEKKIIELYREGKNFYMYAWRTNEKAADKFCKIIGSGTQDSEGDLKWIQSTLRTAGGKRIEATSFITNGG</sequence>
<evidence type="ECO:0000313" key="2">
    <source>
        <dbReference type="Proteomes" id="UP000019243"/>
    </source>
</evidence>
<dbReference type="Proteomes" id="UP000019243">
    <property type="component" value="Unassembled WGS sequence"/>
</dbReference>
<proteinExistence type="predicted"/>
<reference evidence="1 2" key="1">
    <citation type="submission" date="2012-12" db="EMBL/GenBank/DDBJ databases">
        <title>Novel taxa of Listeriaceae from agricultural environments in the United States.</title>
        <authorList>
            <person name="den Bakker H.C."/>
            <person name="Allred A."/>
            <person name="Warchocki S."/>
            <person name="Wright E.M."/>
            <person name="Burrell A."/>
            <person name="Nightingale K.K."/>
            <person name="Kephart D."/>
            <person name="Wiedmann M."/>
        </authorList>
    </citation>
    <scope>NUCLEOTIDE SEQUENCE [LARGE SCALE GENOMIC DNA]</scope>
    <source>
        <strain evidence="1 2">FSL F6-1037</strain>
    </source>
</reference>
<evidence type="ECO:0000313" key="1">
    <source>
        <dbReference type="EMBL" id="EUJ34162.1"/>
    </source>
</evidence>
<gene>
    <name evidence="1" type="ORF">BCAMP_12683</name>
</gene>
<name>W7CB57_9LIST</name>
<dbReference type="STRING" id="1265861.BCAMP_12683"/>
<accession>W7CB57</accession>
<dbReference type="EMBL" id="AODH01000078">
    <property type="protein sequence ID" value="EUJ34162.1"/>
    <property type="molecule type" value="Genomic_DNA"/>
</dbReference>
<dbReference type="RefSeq" id="WP_035315812.1">
    <property type="nucleotide sequence ID" value="NZ_AODH01000078.1"/>
</dbReference>
<organism evidence="1 2">
    <name type="scientific">Brochothrix campestris FSL F6-1037</name>
    <dbReference type="NCBI Taxonomy" id="1265861"/>
    <lineage>
        <taxon>Bacteria</taxon>
        <taxon>Bacillati</taxon>
        <taxon>Bacillota</taxon>
        <taxon>Bacilli</taxon>
        <taxon>Bacillales</taxon>
        <taxon>Listeriaceae</taxon>
        <taxon>Brochothrix</taxon>
    </lineage>
</organism>
<keyword evidence="2" id="KW-1185">Reference proteome</keyword>
<comment type="caution">
    <text evidence="1">The sequence shown here is derived from an EMBL/GenBank/DDBJ whole genome shotgun (WGS) entry which is preliminary data.</text>
</comment>
<protein>
    <submittedName>
        <fullName evidence="1">Uncharacterized protein</fullName>
    </submittedName>
</protein>
<dbReference type="AlphaFoldDB" id="W7CB57"/>